<reference evidence="1 2" key="1">
    <citation type="submission" date="2019-09" db="EMBL/GenBank/DDBJ databases">
        <title>Complete Genome Sequence of Lactobacillus nenjiangensis SH-Y15, isolated from sauerkraut.</title>
        <authorList>
            <person name="Yang H."/>
        </authorList>
    </citation>
    <scope>NUCLEOTIDE SEQUENCE [LARGE SCALE GENOMIC DNA]</scope>
    <source>
        <strain evidence="1 2">SH-Y15</strain>
    </source>
</reference>
<proteinExistence type="predicted"/>
<dbReference type="Gene3D" id="3.20.20.370">
    <property type="entry name" value="Glycoside hydrolase/deacetylase"/>
    <property type="match status" value="1"/>
</dbReference>
<dbReference type="GO" id="GO:0005975">
    <property type="term" value="P:carbohydrate metabolic process"/>
    <property type="evidence" value="ECO:0007669"/>
    <property type="project" value="InterPro"/>
</dbReference>
<accession>A0A5P1X317</accession>
<dbReference type="Proteomes" id="UP000325295">
    <property type="component" value="Chromosome"/>
</dbReference>
<dbReference type="KEGG" id="lnn:F0161_01005"/>
<dbReference type="InterPro" id="IPR011330">
    <property type="entry name" value="Glyco_hydro/deAcase_b/a-brl"/>
</dbReference>
<dbReference type="RefSeq" id="WP_150203236.1">
    <property type="nucleotide sequence ID" value="NZ_CP043939.1"/>
</dbReference>
<organism evidence="1 2">
    <name type="scientific">Paucilactobacillus nenjiangensis</name>
    <dbReference type="NCBI Taxonomy" id="1296540"/>
    <lineage>
        <taxon>Bacteria</taxon>
        <taxon>Bacillati</taxon>
        <taxon>Bacillota</taxon>
        <taxon>Bacilli</taxon>
        <taxon>Lactobacillales</taxon>
        <taxon>Lactobacillaceae</taxon>
        <taxon>Paucilactobacillus</taxon>
    </lineage>
</organism>
<name>A0A5P1X317_9LACO</name>
<sequence length="92" mass="10349">MHSILPKLTAKGYQYFDWNIGAGDGSVQTNADQPYNCVTTTLIPHARNVVLMHDTKQTSVDAVQRIIDFGKANGYKFEVLQQDSWPSHQVIK</sequence>
<evidence type="ECO:0008006" key="3">
    <source>
        <dbReference type="Google" id="ProtNLM"/>
    </source>
</evidence>
<dbReference type="EMBL" id="CP043939">
    <property type="protein sequence ID" value="QER66587.1"/>
    <property type="molecule type" value="Genomic_DNA"/>
</dbReference>
<dbReference type="OrthoDB" id="9812065at2"/>
<dbReference type="SUPFAM" id="SSF88713">
    <property type="entry name" value="Glycoside hydrolase/deacetylase"/>
    <property type="match status" value="1"/>
</dbReference>
<gene>
    <name evidence="1" type="ORF">F0161_01005</name>
</gene>
<evidence type="ECO:0000313" key="2">
    <source>
        <dbReference type="Proteomes" id="UP000325295"/>
    </source>
</evidence>
<keyword evidence="2" id="KW-1185">Reference proteome</keyword>
<dbReference type="AlphaFoldDB" id="A0A5P1X317"/>
<protein>
    <recommendedName>
        <fullName evidence="3">Polysaccharide deacetylase family protein</fullName>
    </recommendedName>
</protein>
<evidence type="ECO:0000313" key="1">
    <source>
        <dbReference type="EMBL" id="QER66587.1"/>
    </source>
</evidence>